<evidence type="ECO:0000256" key="5">
    <source>
        <dbReference type="ARBA" id="ARBA00022975"/>
    </source>
</evidence>
<dbReference type="Proteomes" id="UP000198802">
    <property type="component" value="Unassembled WGS sequence"/>
</dbReference>
<comment type="catalytic activity">
    <reaction evidence="6">
        <text>orotidine 5'-phosphate + diphosphate = orotate + 5-phospho-alpha-D-ribose 1-diphosphate</text>
        <dbReference type="Rhea" id="RHEA:10380"/>
        <dbReference type="ChEBI" id="CHEBI:30839"/>
        <dbReference type="ChEBI" id="CHEBI:33019"/>
        <dbReference type="ChEBI" id="CHEBI:57538"/>
        <dbReference type="ChEBI" id="CHEBI:58017"/>
        <dbReference type="EC" id="2.4.2.10"/>
    </reaction>
</comment>
<evidence type="ECO:0000256" key="6">
    <source>
        <dbReference type="HAMAP-Rule" id="MF_01208"/>
    </source>
</evidence>
<dbReference type="GO" id="GO:0004588">
    <property type="term" value="F:orotate phosphoribosyltransferase activity"/>
    <property type="evidence" value="ECO:0007669"/>
    <property type="project" value="UniProtKB-UniRule"/>
</dbReference>
<dbReference type="InterPro" id="IPR004467">
    <property type="entry name" value="Or_phspho_trans_dom"/>
</dbReference>
<evidence type="ECO:0000256" key="3">
    <source>
        <dbReference type="ARBA" id="ARBA00022676"/>
    </source>
</evidence>
<keyword evidence="4 6" id="KW-0808">Transferase</keyword>
<sequence>MADIDALAARVRAASHLTGTFVLRSGRTSTEYFDKYLFEAEPALLADIAAAMAEHLPAGTELLGGLELGGIPLVTLLSARTGLPARFVRKKAKEYGTRQIAEGGEVAGRRVVLVEDVVTSGGAVLDATRVLREQGAIVEDVLCVIDRQEGGRERLAEIGLTLRPALTRADLEAAEPRG</sequence>
<dbReference type="PANTHER" id="PTHR19278">
    <property type="entry name" value="OROTATE PHOSPHORIBOSYLTRANSFERASE"/>
    <property type="match status" value="1"/>
</dbReference>
<feature type="binding site" evidence="6">
    <location>
        <position position="89"/>
    </location>
    <ligand>
        <name>5-phospho-alpha-D-ribose 1-diphosphate</name>
        <dbReference type="ChEBI" id="CHEBI:58017"/>
        <note>ligand shared between dimeric partners</note>
    </ligand>
</feature>
<dbReference type="InterPro" id="IPR023031">
    <property type="entry name" value="OPRT"/>
</dbReference>
<proteinExistence type="inferred from homology"/>
<evidence type="ECO:0000313" key="9">
    <source>
        <dbReference type="Proteomes" id="UP000198802"/>
    </source>
</evidence>
<comment type="pathway">
    <text evidence="1 6">Pyrimidine metabolism; UMP biosynthesis via de novo pathway; UMP from orotate: step 1/2.</text>
</comment>
<dbReference type="Gene3D" id="3.40.50.2020">
    <property type="match status" value="1"/>
</dbReference>
<dbReference type="PANTHER" id="PTHR19278:SF9">
    <property type="entry name" value="URIDINE 5'-MONOPHOSPHATE SYNTHASE"/>
    <property type="match status" value="1"/>
</dbReference>
<comment type="subunit">
    <text evidence="6">Homodimer.</text>
</comment>
<accession>A0A0S4QHM7</accession>
<comment type="similarity">
    <text evidence="6">Belongs to the purine/pyrimidine phosphoribosyltransferase family. PyrE subfamily.</text>
</comment>
<dbReference type="GO" id="GO:0019856">
    <property type="term" value="P:pyrimidine nucleobase biosynthetic process"/>
    <property type="evidence" value="ECO:0007669"/>
    <property type="project" value="TreeGrafter"/>
</dbReference>
<feature type="binding site" evidence="6">
    <location>
        <position position="119"/>
    </location>
    <ligand>
        <name>orotate</name>
        <dbReference type="ChEBI" id="CHEBI:30839"/>
    </ligand>
</feature>
<dbReference type="CDD" id="cd06223">
    <property type="entry name" value="PRTases_typeI"/>
    <property type="match status" value="1"/>
</dbReference>
<dbReference type="EC" id="2.4.2.10" evidence="2 6"/>
<dbReference type="EMBL" id="FAOZ01000002">
    <property type="protein sequence ID" value="CUU54280.1"/>
    <property type="molecule type" value="Genomic_DNA"/>
</dbReference>
<feature type="binding site" evidence="6">
    <location>
        <position position="147"/>
    </location>
    <ligand>
        <name>orotate</name>
        <dbReference type="ChEBI" id="CHEBI:30839"/>
    </ligand>
</feature>
<evidence type="ECO:0000256" key="2">
    <source>
        <dbReference type="ARBA" id="ARBA00011971"/>
    </source>
</evidence>
<dbReference type="InterPro" id="IPR000836">
    <property type="entry name" value="PRTase_dom"/>
</dbReference>
<feature type="domain" description="Phosphoribosyltransferase" evidence="7">
    <location>
        <begin position="42"/>
        <end position="153"/>
    </location>
</feature>
<comment type="caution">
    <text evidence="6">Lacks conserved residue(s) required for the propagation of feature annotation.</text>
</comment>
<keyword evidence="5 6" id="KW-0665">Pyrimidine biosynthesis</keyword>
<keyword evidence="9" id="KW-1185">Reference proteome</keyword>
<dbReference type="InterPro" id="IPR029057">
    <property type="entry name" value="PRTase-like"/>
</dbReference>
<keyword evidence="3 6" id="KW-0328">Glycosyltransferase</keyword>
<keyword evidence="6" id="KW-0460">Magnesium</keyword>
<dbReference type="GO" id="GO:0044205">
    <property type="term" value="P:'de novo' UMP biosynthetic process"/>
    <property type="evidence" value="ECO:0007669"/>
    <property type="project" value="UniProtKB-UniRule"/>
</dbReference>
<name>A0A0S4QHM7_9ACTN</name>
<organism evidence="8 9">
    <name type="scientific">Parafrankia irregularis</name>
    <dbReference type="NCBI Taxonomy" id="795642"/>
    <lineage>
        <taxon>Bacteria</taxon>
        <taxon>Bacillati</taxon>
        <taxon>Actinomycetota</taxon>
        <taxon>Actinomycetes</taxon>
        <taxon>Frankiales</taxon>
        <taxon>Frankiaceae</taxon>
        <taxon>Parafrankia</taxon>
    </lineage>
</organism>
<dbReference type="RefSeq" id="WP_091271631.1">
    <property type="nucleotide sequence ID" value="NZ_FAOZ01000002.1"/>
</dbReference>
<evidence type="ECO:0000256" key="1">
    <source>
        <dbReference type="ARBA" id="ARBA00004889"/>
    </source>
</evidence>
<feature type="binding site" description="in other chain" evidence="6">
    <location>
        <position position="90"/>
    </location>
    <ligand>
        <name>5-phospho-alpha-D-ribose 1-diphosphate</name>
        <dbReference type="ChEBI" id="CHEBI:58017"/>
        <note>ligand shared between dimeric partners</note>
    </ligand>
</feature>
<comment type="cofactor">
    <cofactor evidence="6">
        <name>Mg(2+)</name>
        <dbReference type="ChEBI" id="CHEBI:18420"/>
    </cofactor>
</comment>
<dbReference type="AlphaFoldDB" id="A0A0S4QHM7"/>
<feature type="binding site" evidence="6">
    <location>
        <position position="93"/>
    </location>
    <ligand>
        <name>5-phospho-alpha-D-ribose 1-diphosphate</name>
        <dbReference type="ChEBI" id="CHEBI:58017"/>
        <note>ligand shared between dimeric partners</note>
    </ligand>
</feature>
<evidence type="ECO:0000259" key="7">
    <source>
        <dbReference type="Pfam" id="PF00156"/>
    </source>
</evidence>
<reference evidence="9" key="1">
    <citation type="submission" date="2015-11" db="EMBL/GenBank/DDBJ databases">
        <authorList>
            <person name="Varghese N."/>
        </authorList>
    </citation>
    <scope>NUCLEOTIDE SEQUENCE [LARGE SCALE GENOMIC DNA]</scope>
    <source>
        <strain evidence="9">DSM 45899</strain>
    </source>
</reference>
<dbReference type="SUPFAM" id="SSF53271">
    <property type="entry name" value="PRTase-like"/>
    <property type="match status" value="1"/>
</dbReference>
<dbReference type="GO" id="GO:0000287">
    <property type="term" value="F:magnesium ion binding"/>
    <property type="evidence" value="ECO:0007669"/>
    <property type="project" value="UniProtKB-UniRule"/>
</dbReference>
<evidence type="ECO:0000313" key="8">
    <source>
        <dbReference type="EMBL" id="CUU54280.1"/>
    </source>
</evidence>
<dbReference type="HAMAP" id="MF_01208">
    <property type="entry name" value="PyrE"/>
    <property type="match status" value="1"/>
</dbReference>
<feature type="binding site" description="in other chain" evidence="6">
    <location>
        <position position="24"/>
    </location>
    <ligand>
        <name>5-phospho-alpha-D-ribose 1-diphosphate</name>
        <dbReference type="ChEBI" id="CHEBI:58017"/>
        <note>ligand shared between dimeric partners</note>
    </ligand>
</feature>
<evidence type="ECO:0000256" key="4">
    <source>
        <dbReference type="ARBA" id="ARBA00022679"/>
    </source>
</evidence>
<dbReference type="Pfam" id="PF00156">
    <property type="entry name" value="Pribosyltran"/>
    <property type="match status" value="1"/>
</dbReference>
<gene>
    <name evidence="6" type="primary">pyrE</name>
    <name evidence="8" type="ORF">Ga0074812_102287</name>
</gene>
<dbReference type="UniPathway" id="UPA00070">
    <property type="reaction ID" value="UER00119"/>
</dbReference>
<feature type="binding site" description="in other chain" evidence="6">
    <location>
        <begin position="115"/>
        <end position="123"/>
    </location>
    <ligand>
        <name>5-phospho-alpha-D-ribose 1-diphosphate</name>
        <dbReference type="ChEBI" id="CHEBI:58017"/>
        <note>ligand shared between dimeric partners</note>
    </ligand>
</feature>
<protein>
    <recommendedName>
        <fullName evidence="2 6">Orotate phosphoribosyltransferase</fullName>
        <shortName evidence="6">OPRT</shortName>
        <shortName evidence="6">OPRTase</shortName>
        <ecNumber evidence="2 6">2.4.2.10</ecNumber>
    </recommendedName>
</protein>
<comment type="function">
    <text evidence="6">Catalyzes the transfer of a ribosyl phosphate group from 5-phosphoribose 1-diphosphate to orotate, leading to the formation of orotidine monophosphate (OMP).</text>
</comment>
<dbReference type="NCBIfam" id="TIGR00336">
    <property type="entry name" value="pyrE"/>
    <property type="match status" value="1"/>
</dbReference>